<protein>
    <recommendedName>
        <fullName evidence="3">Phage tail protein</fullName>
    </recommendedName>
</protein>
<dbReference type="AlphaFoldDB" id="A0AAX2J8Y4"/>
<dbReference type="Proteomes" id="UP000249008">
    <property type="component" value="Chromosome 1"/>
</dbReference>
<proteinExistence type="predicted"/>
<evidence type="ECO:0000313" key="2">
    <source>
        <dbReference type="Proteomes" id="UP000249008"/>
    </source>
</evidence>
<dbReference type="Gene3D" id="2.30.110.40">
    <property type="entry name" value="Phage tail tube protein"/>
    <property type="match status" value="1"/>
</dbReference>
<gene>
    <name evidence="1" type="ORF">NCTC12112_01045</name>
</gene>
<evidence type="ECO:0000313" key="1">
    <source>
        <dbReference type="EMBL" id="SQJ00999.1"/>
    </source>
</evidence>
<organism evidence="1 2">
    <name type="scientific">Fusobacterium ulcerans</name>
    <dbReference type="NCBI Taxonomy" id="861"/>
    <lineage>
        <taxon>Bacteria</taxon>
        <taxon>Fusobacteriati</taxon>
        <taxon>Fusobacteriota</taxon>
        <taxon>Fusobacteriia</taxon>
        <taxon>Fusobacteriales</taxon>
        <taxon>Fusobacteriaceae</taxon>
        <taxon>Fusobacterium</taxon>
    </lineage>
</organism>
<reference evidence="1 2" key="1">
    <citation type="submission" date="2018-06" db="EMBL/GenBank/DDBJ databases">
        <authorList>
            <consortium name="Pathogen Informatics"/>
            <person name="Doyle S."/>
        </authorList>
    </citation>
    <scope>NUCLEOTIDE SEQUENCE [LARGE SCALE GENOMIC DNA]</scope>
    <source>
        <strain evidence="1 2">NCTC12112</strain>
    </source>
</reference>
<dbReference type="RefSeq" id="WP_005976819.1">
    <property type="nucleotide sequence ID" value="NZ_BAABXY010000001.1"/>
</dbReference>
<dbReference type="KEGG" id="ful:C4N20_12395"/>
<accession>A0AAX2J8Y4</accession>
<dbReference type="EMBL" id="LS483487">
    <property type="protein sequence ID" value="SQJ00999.1"/>
    <property type="molecule type" value="Genomic_DNA"/>
</dbReference>
<evidence type="ECO:0008006" key="3">
    <source>
        <dbReference type="Google" id="ProtNLM"/>
    </source>
</evidence>
<dbReference type="SUPFAM" id="SSF69279">
    <property type="entry name" value="Phage tail proteins"/>
    <property type="match status" value="1"/>
</dbReference>
<sequence length="136" mass="14990">MATSKRTDYFNGNKGEVWIGGTKIGTASKGKVEKKITYEEVDNPDVSGGKIRVPTGFTNEISITYKSTGKEEEIDMFNLNEDITVIISDSNIAGSKKSRVKCDGVTFDTQTFINFEKGKVKEVELAGQAESVEYMK</sequence>
<dbReference type="GeneID" id="78455616"/>
<dbReference type="InterPro" id="IPR038628">
    <property type="entry name" value="XkdM-like_sf"/>
</dbReference>
<name>A0AAX2J8Y4_9FUSO</name>